<reference evidence="3" key="1">
    <citation type="submission" date="2021-10" db="EMBL/GenBank/DDBJ databases">
        <title>Tropical sea cucumber genome reveals ecological adaptation and Cuvierian tubules defense mechanism.</title>
        <authorList>
            <person name="Chen T."/>
        </authorList>
    </citation>
    <scope>NUCLEOTIDE SEQUENCE</scope>
    <source>
        <strain evidence="3">Nanhai2018</strain>
        <tissue evidence="3">Muscle</tissue>
    </source>
</reference>
<comment type="caution">
    <text evidence="3">The sequence shown here is derived from an EMBL/GenBank/DDBJ whole genome shotgun (WGS) entry which is preliminary data.</text>
</comment>
<feature type="chain" id="PRO_5040282502" evidence="2">
    <location>
        <begin position="22"/>
        <end position="163"/>
    </location>
</feature>
<evidence type="ECO:0000256" key="2">
    <source>
        <dbReference type="SAM" id="SignalP"/>
    </source>
</evidence>
<keyword evidence="4" id="KW-1185">Reference proteome</keyword>
<dbReference type="EMBL" id="JAIZAY010000018">
    <property type="protein sequence ID" value="KAJ8025054.1"/>
    <property type="molecule type" value="Genomic_DNA"/>
</dbReference>
<evidence type="ECO:0000256" key="1">
    <source>
        <dbReference type="SAM" id="Phobius"/>
    </source>
</evidence>
<keyword evidence="2" id="KW-0732">Signal</keyword>
<sequence length="163" mass="17497">MAATGPFFLTVCFALLITVLSLQCYTKLENECSPSGQTCDLLAPSSGNVPNTVTECDADVTMCGLVNVEGTVEDVTFKSEAASCLPKQDGADFLNGCYDRNDLERIDPDEAEALKQLEELTGITFNAIEICICDGNLCNGSMKSVFSISVIISSVVMSFMLFM</sequence>
<organism evidence="3 4">
    <name type="scientific">Holothuria leucospilota</name>
    <name type="common">Black long sea cucumber</name>
    <name type="synonym">Mertensiothuria leucospilota</name>
    <dbReference type="NCBI Taxonomy" id="206669"/>
    <lineage>
        <taxon>Eukaryota</taxon>
        <taxon>Metazoa</taxon>
        <taxon>Echinodermata</taxon>
        <taxon>Eleutherozoa</taxon>
        <taxon>Echinozoa</taxon>
        <taxon>Holothuroidea</taxon>
        <taxon>Aspidochirotacea</taxon>
        <taxon>Aspidochirotida</taxon>
        <taxon>Holothuriidae</taxon>
        <taxon>Holothuria</taxon>
    </lineage>
</organism>
<keyword evidence="1" id="KW-1133">Transmembrane helix</keyword>
<proteinExistence type="predicted"/>
<gene>
    <name evidence="3" type="ORF">HOLleu_35152</name>
</gene>
<evidence type="ECO:0000313" key="3">
    <source>
        <dbReference type="EMBL" id="KAJ8025054.1"/>
    </source>
</evidence>
<accession>A0A9Q1BH68</accession>
<evidence type="ECO:0000313" key="4">
    <source>
        <dbReference type="Proteomes" id="UP001152320"/>
    </source>
</evidence>
<feature type="signal peptide" evidence="2">
    <location>
        <begin position="1"/>
        <end position="21"/>
    </location>
</feature>
<dbReference type="Proteomes" id="UP001152320">
    <property type="component" value="Chromosome 18"/>
</dbReference>
<keyword evidence="1" id="KW-0812">Transmembrane</keyword>
<dbReference type="AlphaFoldDB" id="A0A9Q1BH68"/>
<protein>
    <submittedName>
        <fullName evidence="3">Uncharacterized protein</fullName>
    </submittedName>
</protein>
<name>A0A9Q1BH68_HOLLE</name>
<feature type="transmembrane region" description="Helical" evidence="1">
    <location>
        <begin position="144"/>
        <end position="162"/>
    </location>
</feature>
<keyword evidence="1" id="KW-0472">Membrane</keyword>